<name>A0ABW9U144_9BACL</name>
<keyword evidence="2" id="KW-1185">Reference proteome</keyword>
<evidence type="ECO:0000313" key="1">
    <source>
        <dbReference type="EMBL" id="MVQ33738.1"/>
    </source>
</evidence>
<sequence length="198" mass="22502">MNIEVIMHYLEATKHFMSEKKIRFIVGKVNTGIQITITPNEAAKHGVDLALLQQLLPLFFQIATSKMSGDIDSGLSIASEQFSEIEPSHLIGLVYEAIVTDEFKRQYFHRITAIGPILDSLEAQYIIKPSQNKEVSPDVPSLNFTINSRGATRPEDSFSTTLDMSVDDVELLYNFFKSLRNSIRKQTQDTFYYIEESE</sequence>
<gene>
    <name evidence="1" type="ORF">GON05_03640</name>
</gene>
<reference evidence="1 2" key="1">
    <citation type="submission" date="2019-12" db="EMBL/GenBank/DDBJ databases">
        <authorList>
            <person name="Huq M.A."/>
        </authorList>
    </citation>
    <scope>NUCLEOTIDE SEQUENCE [LARGE SCALE GENOMIC DNA]</scope>
    <source>
        <strain evidence="1 2">MAH-34</strain>
    </source>
</reference>
<dbReference type="RefSeq" id="WP_157317853.1">
    <property type="nucleotide sequence ID" value="NZ_WSEM01000004.1"/>
</dbReference>
<proteinExistence type="predicted"/>
<comment type="caution">
    <text evidence="1">The sequence shown here is derived from an EMBL/GenBank/DDBJ whole genome shotgun (WGS) entry which is preliminary data.</text>
</comment>
<dbReference type="EMBL" id="WSEM01000004">
    <property type="protein sequence ID" value="MVQ33738.1"/>
    <property type="molecule type" value="Genomic_DNA"/>
</dbReference>
<dbReference type="Proteomes" id="UP000467637">
    <property type="component" value="Unassembled WGS sequence"/>
</dbReference>
<protein>
    <submittedName>
        <fullName evidence="1">Uncharacterized protein</fullName>
    </submittedName>
</protein>
<organism evidence="1 2">
    <name type="scientific">Paenibacillus anseongense</name>
    <dbReference type="NCBI Taxonomy" id="2682845"/>
    <lineage>
        <taxon>Bacteria</taxon>
        <taxon>Bacillati</taxon>
        <taxon>Bacillota</taxon>
        <taxon>Bacilli</taxon>
        <taxon>Bacillales</taxon>
        <taxon>Paenibacillaceae</taxon>
        <taxon>Paenibacillus</taxon>
    </lineage>
</organism>
<accession>A0ABW9U144</accession>
<evidence type="ECO:0000313" key="2">
    <source>
        <dbReference type="Proteomes" id="UP000467637"/>
    </source>
</evidence>